<feature type="region of interest" description="Disordered" evidence="1">
    <location>
        <begin position="45"/>
        <end position="91"/>
    </location>
</feature>
<reference evidence="3 4" key="1">
    <citation type="journal article" date="2013" name="Environ. Microbiol.">
        <title>Chloride and organic osmolytes: a hybrid strategy to cope with elevated salinities by the moderately halophilic, chloride-dependent bacterium Halobacillus halophilus.</title>
        <authorList>
            <person name="Saum S.H."/>
            <person name="Pfeiffer F."/>
            <person name="Palm P."/>
            <person name="Rampp M."/>
            <person name="Schuster S.C."/>
            <person name="Muller V."/>
            <person name="Oesterhelt D."/>
        </authorList>
    </citation>
    <scope>NUCLEOTIDE SEQUENCE [LARGE SCALE GENOMIC DNA]</scope>
    <source>
        <strain evidence="4">ATCC 35676 / DSM 2266 / JCM 20832 / KCTC 3685 / LMG 17431 / NBRC 102448 / NCIMB 2269</strain>
    </source>
</reference>
<dbReference type="EMBL" id="HE717023">
    <property type="protein sequence ID" value="CCG47333.1"/>
    <property type="molecule type" value="Genomic_DNA"/>
</dbReference>
<sequence>MSKRDWLTGLSVGALSGISAQSLKKSPSVYKMKFERKKDNFVETGKEKYRNIQSARQELQRKAKTNTKGKSNMENNQTTQTQNQPKRGSGRKLPLAIITGAVIGGAFILIKDPQERQRLKEGSRSTKDSVTGFASEVKEDPSGKKDDIMTRVKRVVNITNEAISTIQEVFNNQGKEISDKVQDIKEESEEIISTAKDAGEDLQEAGTKAKEAKDELTESEEEAAASSEKEDNVVSVNKTR</sequence>
<evidence type="ECO:0000256" key="1">
    <source>
        <dbReference type="SAM" id="MobiDB-lite"/>
    </source>
</evidence>
<gene>
    <name evidence="3" type="ordered locus">HBHAL_4996</name>
</gene>
<dbReference type="RefSeq" id="WP_014645217.1">
    <property type="nucleotide sequence ID" value="NC_017668.1"/>
</dbReference>
<evidence type="ECO:0000313" key="3">
    <source>
        <dbReference type="EMBL" id="CCG47333.1"/>
    </source>
</evidence>
<keyword evidence="2" id="KW-0472">Membrane</keyword>
<organism evidence="3 4">
    <name type="scientific">Halobacillus halophilus (strain ATCC 35676 / DSM 2266 / JCM 20832 / KCTC 3685 / LMG 17431 / NBRC 102448 / NCIMB 2269)</name>
    <name type="common">Sporosarcina halophila</name>
    <dbReference type="NCBI Taxonomy" id="866895"/>
    <lineage>
        <taxon>Bacteria</taxon>
        <taxon>Bacillati</taxon>
        <taxon>Bacillota</taxon>
        <taxon>Bacilli</taxon>
        <taxon>Bacillales</taxon>
        <taxon>Bacillaceae</taxon>
        <taxon>Halobacillus</taxon>
    </lineage>
</organism>
<dbReference type="Proteomes" id="UP000007397">
    <property type="component" value="Chromosome"/>
</dbReference>
<keyword evidence="4" id="KW-1185">Reference proteome</keyword>
<evidence type="ECO:0000256" key="2">
    <source>
        <dbReference type="SAM" id="Phobius"/>
    </source>
</evidence>
<feature type="compositionally biased region" description="Basic and acidic residues" evidence="1">
    <location>
        <begin position="116"/>
        <end position="127"/>
    </location>
</feature>
<dbReference type="AlphaFoldDB" id="I0JT61"/>
<feature type="compositionally biased region" description="Basic and acidic residues" evidence="1">
    <location>
        <begin position="207"/>
        <end position="216"/>
    </location>
</feature>
<name>I0JT61_HALH3</name>
<dbReference type="eggNOG" id="COG4980">
    <property type="taxonomic scope" value="Bacteria"/>
</dbReference>
<protein>
    <recommendedName>
        <fullName evidence="5">Gas vesicle protein</fullName>
    </recommendedName>
</protein>
<feature type="transmembrane region" description="Helical" evidence="2">
    <location>
        <begin position="93"/>
        <end position="110"/>
    </location>
</feature>
<feature type="region of interest" description="Disordered" evidence="1">
    <location>
        <begin position="195"/>
        <end position="240"/>
    </location>
</feature>
<dbReference type="PATRIC" id="fig|866895.3.peg.4035"/>
<feature type="compositionally biased region" description="Basic and acidic residues" evidence="1">
    <location>
        <begin position="136"/>
        <end position="145"/>
    </location>
</feature>
<evidence type="ECO:0008006" key="5">
    <source>
        <dbReference type="Google" id="ProtNLM"/>
    </source>
</evidence>
<feature type="compositionally biased region" description="Low complexity" evidence="1">
    <location>
        <begin position="75"/>
        <end position="84"/>
    </location>
</feature>
<accession>I0JT61</accession>
<feature type="region of interest" description="Disordered" evidence="1">
    <location>
        <begin position="116"/>
        <end position="145"/>
    </location>
</feature>
<dbReference type="KEGG" id="hhd:HBHAL_4996"/>
<proteinExistence type="predicted"/>
<evidence type="ECO:0000313" key="4">
    <source>
        <dbReference type="Proteomes" id="UP000007397"/>
    </source>
</evidence>
<keyword evidence="2" id="KW-1133">Transmembrane helix</keyword>
<keyword evidence="2" id="KW-0812">Transmembrane</keyword>
<dbReference type="STRING" id="866895.HBHAL_4996"/>
<dbReference type="HOGENOM" id="CLU_1155156_0_0_9"/>